<dbReference type="PRINTS" id="PR00127">
    <property type="entry name" value="CLPPROTEASEP"/>
</dbReference>
<dbReference type="Pfam" id="PF00574">
    <property type="entry name" value="CLP_protease"/>
    <property type="match status" value="1"/>
</dbReference>
<dbReference type="SUPFAM" id="SSF52096">
    <property type="entry name" value="ClpP/crotonase"/>
    <property type="match status" value="1"/>
</dbReference>
<reference evidence="3" key="1">
    <citation type="journal article" date="2015" name="Nat. Genet.">
        <title>The pineapple genome and the evolution of CAM photosynthesis.</title>
        <authorList>
            <person name="Ming R."/>
            <person name="VanBuren R."/>
            <person name="Wai C.M."/>
            <person name="Tang H."/>
            <person name="Schatz M.C."/>
            <person name="Bowers J.E."/>
            <person name="Lyons E."/>
            <person name="Wang M.L."/>
            <person name="Chen J."/>
            <person name="Biggers E."/>
            <person name="Zhang J."/>
            <person name="Huang L."/>
            <person name="Zhang L."/>
            <person name="Miao W."/>
            <person name="Zhang J."/>
            <person name="Ye Z."/>
            <person name="Miao C."/>
            <person name="Lin Z."/>
            <person name="Wang H."/>
            <person name="Zhou H."/>
            <person name="Yim W.C."/>
            <person name="Priest H.D."/>
            <person name="Zheng C."/>
            <person name="Woodhouse M."/>
            <person name="Edger P.P."/>
            <person name="Guyot R."/>
            <person name="Guo H.B."/>
            <person name="Guo H."/>
            <person name="Zheng G."/>
            <person name="Singh R."/>
            <person name="Sharma A."/>
            <person name="Min X."/>
            <person name="Zheng Y."/>
            <person name="Lee H."/>
            <person name="Gurtowski J."/>
            <person name="Sedlazeck F.J."/>
            <person name="Harkess A."/>
            <person name="McKain M.R."/>
            <person name="Liao Z."/>
            <person name="Fang J."/>
            <person name="Liu J."/>
            <person name="Zhang X."/>
            <person name="Zhang Q."/>
            <person name="Hu W."/>
            <person name="Qin Y."/>
            <person name="Wang K."/>
            <person name="Chen L.Y."/>
            <person name="Shirley N."/>
            <person name="Lin Y.R."/>
            <person name="Liu L.Y."/>
            <person name="Hernandez A.G."/>
            <person name="Wright C.L."/>
            <person name="Bulone V."/>
            <person name="Tuskan G.A."/>
            <person name="Heath K."/>
            <person name="Zee F."/>
            <person name="Moore P.H."/>
            <person name="Sunkar R."/>
            <person name="Leebens-Mack J.H."/>
            <person name="Mockler T."/>
            <person name="Bennetzen J.L."/>
            <person name="Freeling M."/>
            <person name="Sankoff D."/>
            <person name="Paterson A.H."/>
            <person name="Zhu X."/>
            <person name="Yang X."/>
            <person name="Smith J.A."/>
            <person name="Cushman J.C."/>
            <person name="Paull R.E."/>
            <person name="Yu Q."/>
        </authorList>
    </citation>
    <scope>NUCLEOTIDE SEQUENCE [LARGE SCALE GENOMIC DNA]</scope>
    <source>
        <strain evidence="3">cv. F153</strain>
    </source>
</reference>
<dbReference type="RefSeq" id="XP_020094129.1">
    <property type="nucleotide sequence ID" value="XM_020238540.1"/>
</dbReference>
<dbReference type="CDD" id="cd07017">
    <property type="entry name" value="S14_ClpP_2"/>
    <property type="match status" value="1"/>
</dbReference>
<protein>
    <recommendedName>
        <fullName evidence="2">ATP-dependent Clp protease proteolytic subunit</fullName>
    </recommendedName>
</protein>
<dbReference type="GeneID" id="109714105"/>
<dbReference type="InterPro" id="IPR023562">
    <property type="entry name" value="ClpP/TepA"/>
</dbReference>
<dbReference type="Gene3D" id="3.90.226.10">
    <property type="entry name" value="2-enoyl-CoA Hydratase, Chain A, domain 1"/>
    <property type="match status" value="1"/>
</dbReference>
<dbReference type="InterPro" id="IPR029045">
    <property type="entry name" value="ClpP/crotonase-like_dom_sf"/>
</dbReference>
<dbReference type="GO" id="GO:0009368">
    <property type="term" value="C:endopeptidase Clp complex"/>
    <property type="evidence" value="ECO:0007669"/>
    <property type="project" value="TreeGrafter"/>
</dbReference>
<name>A0A6P5FDY2_ANACO</name>
<evidence type="ECO:0000313" key="3">
    <source>
        <dbReference type="Proteomes" id="UP000515123"/>
    </source>
</evidence>
<accession>A0A6P5FDY2</accession>
<dbReference type="Proteomes" id="UP000515123">
    <property type="component" value="Linkage group 8"/>
</dbReference>
<gene>
    <name evidence="4" type="primary">LOC109714105</name>
</gene>
<organism evidence="3 4">
    <name type="scientific">Ananas comosus</name>
    <name type="common">Pineapple</name>
    <name type="synonym">Ananas ananas</name>
    <dbReference type="NCBI Taxonomy" id="4615"/>
    <lineage>
        <taxon>Eukaryota</taxon>
        <taxon>Viridiplantae</taxon>
        <taxon>Streptophyta</taxon>
        <taxon>Embryophyta</taxon>
        <taxon>Tracheophyta</taxon>
        <taxon>Spermatophyta</taxon>
        <taxon>Magnoliopsida</taxon>
        <taxon>Liliopsida</taxon>
        <taxon>Poales</taxon>
        <taxon>Bromeliaceae</taxon>
        <taxon>Bromelioideae</taxon>
        <taxon>Ananas</taxon>
    </lineage>
</organism>
<comment type="similarity">
    <text evidence="1 2">Belongs to the peptidase S14 family.</text>
</comment>
<dbReference type="OrthoDB" id="2017408at2759"/>
<sequence length="106" mass="11809">MQQMEVPVRTICMGQAASFSSLLLAAGSPGICYAFPNARIMIQQNFGEAFRQAIDMFIQKNKLDNVRANLYAAYVKETGRERTKYLSPQEAKDFGLIDVVLKPSAD</sequence>
<keyword evidence="3" id="KW-1185">Reference proteome</keyword>
<evidence type="ECO:0000313" key="4">
    <source>
        <dbReference type="RefSeq" id="XP_020094129.1"/>
    </source>
</evidence>
<dbReference type="Gramene" id="Aco031373.1.mrna1">
    <property type="protein sequence ID" value="Aco031373.1.mrna1.cds1"/>
    <property type="gene ID" value="Aco031373.1.path1"/>
</dbReference>
<dbReference type="GO" id="GO:0009536">
    <property type="term" value="C:plastid"/>
    <property type="evidence" value="ECO:0007669"/>
    <property type="project" value="UniProtKB-ARBA"/>
</dbReference>
<dbReference type="GO" id="GO:0006515">
    <property type="term" value="P:protein quality control for misfolded or incompletely synthesized proteins"/>
    <property type="evidence" value="ECO:0007669"/>
    <property type="project" value="TreeGrafter"/>
</dbReference>
<dbReference type="GO" id="GO:0051117">
    <property type="term" value="F:ATPase binding"/>
    <property type="evidence" value="ECO:0007669"/>
    <property type="project" value="TreeGrafter"/>
</dbReference>
<dbReference type="InterPro" id="IPR001907">
    <property type="entry name" value="ClpP"/>
</dbReference>
<evidence type="ECO:0000256" key="1">
    <source>
        <dbReference type="ARBA" id="ARBA00007039"/>
    </source>
</evidence>
<dbReference type="GO" id="GO:0004176">
    <property type="term" value="F:ATP-dependent peptidase activity"/>
    <property type="evidence" value="ECO:0007669"/>
    <property type="project" value="InterPro"/>
</dbReference>
<dbReference type="GO" id="GO:0004252">
    <property type="term" value="F:serine-type endopeptidase activity"/>
    <property type="evidence" value="ECO:0007669"/>
    <property type="project" value="InterPro"/>
</dbReference>
<dbReference type="AlphaFoldDB" id="A0A6P5FDY2"/>
<dbReference type="PANTHER" id="PTHR10381:SF11">
    <property type="entry name" value="ATP-DEPENDENT CLP PROTEASE PROTEOLYTIC SUBUNIT, MITOCHONDRIAL"/>
    <property type="match status" value="1"/>
</dbReference>
<reference evidence="4" key="2">
    <citation type="submission" date="2025-08" db="UniProtKB">
        <authorList>
            <consortium name="RefSeq"/>
        </authorList>
    </citation>
    <scope>IDENTIFICATION</scope>
    <source>
        <tissue evidence="4">Leaf</tissue>
    </source>
</reference>
<dbReference type="PANTHER" id="PTHR10381">
    <property type="entry name" value="ATP-DEPENDENT CLP PROTEASE PROTEOLYTIC SUBUNIT"/>
    <property type="match status" value="1"/>
</dbReference>
<proteinExistence type="inferred from homology"/>
<evidence type="ECO:0000256" key="2">
    <source>
        <dbReference type="RuleBase" id="RU003567"/>
    </source>
</evidence>